<accession>A0A1E4T513</accession>
<evidence type="ECO:0000313" key="2">
    <source>
        <dbReference type="EMBL" id="ODV86811.1"/>
    </source>
</evidence>
<evidence type="ECO:0000259" key="1">
    <source>
        <dbReference type="Pfam" id="PF08585"/>
    </source>
</evidence>
<dbReference type="Gene3D" id="2.40.50.770">
    <property type="entry name" value="RecQ-mediated genome instability protein Rmi1, C-terminal domain"/>
    <property type="match status" value="1"/>
</dbReference>
<reference evidence="3" key="1">
    <citation type="submission" date="2016-04" db="EMBL/GenBank/DDBJ databases">
        <title>Comparative genomics of biotechnologically important yeasts.</title>
        <authorList>
            <consortium name="DOE Joint Genome Institute"/>
            <person name="Riley R."/>
            <person name="Haridas S."/>
            <person name="Wolfe K.H."/>
            <person name="Lopes M.R."/>
            <person name="Hittinger C.T."/>
            <person name="Goker M."/>
            <person name="Salamov A."/>
            <person name="Wisecaver J."/>
            <person name="Long T.M."/>
            <person name="Aerts A.L."/>
            <person name="Barry K."/>
            <person name="Choi C."/>
            <person name="Clum A."/>
            <person name="Coughlan A.Y."/>
            <person name="Deshpande S."/>
            <person name="Douglass A.P."/>
            <person name="Hanson S.J."/>
            <person name="Klenk H.-P."/>
            <person name="Labutti K."/>
            <person name="Lapidus A."/>
            <person name="Lindquist E."/>
            <person name="Lipzen A."/>
            <person name="Meier-Kolthoff J.P."/>
            <person name="Ohm R.A."/>
            <person name="Otillar R.P."/>
            <person name="Pangilinan J."/>
            <person name="Peng Y."/>
            <person name="Rokas A."/>
            <person name="Rosa C.A."/>
            <person name="Scheuner C."/>
            <person name="Sibirny A.A."/>
            <person name="Slot J.C."/>
            <person name="Stielow J.B."/>
            <person name="Sun H."/>
            <person name="Kurtzman C.P."/>
            <person name="Blackwell M."/>
            <person name="Grigoriev I.V."/>
            <person name="Jeffries T.W."/>
        </authorList>
    </citation>
    <scope>NUCLEOTIDE SEQUENCE [LARGE SCALE GENOMIC DNA]</scope>
    <source>
        <strain evidence="3">NRRL YB-2248</strain>
    </source>
</reference>
<organism evidence="2 3">
    <name type="scientific">[Candida] arabinofermentans NRRL YB-2248</name>
    <dbReference type="NCBI Taxonomy" id="983967"/>
    <lineage>
        <taxon>Eukaryota</taxon>
        <taxon>Fungi</taxon>
        <taxon>Dikarya</taxon>
        <taxon>Ascomycota</taxon>
        <taxon>Saccharomycotina</taxon>
        <taxon>Pichiomycetes</taxon>
        <taxon>Pichiales</taxon>
        <taxon>Pichiaceae</taxon>
        <taxon>Ogataea</taxon>
        <taxon>Ogataea/Candida clade</taxon>
    </lineage>
</organism>
<gene>
    <name evidence="2" type="ORF">CANARDRAFT_6379</name>
</gene>
<proteinExistence type="predicted"/>
<dbReference type="STRING" id="983967.A0A1E4T513"/>
<dbReference type="Pfam" id="PF08585">
    <property type="entry name" value="RMI1_N_C"/>
    <property type="match status" value="1"/>
</dbReference>
<evidence type="ECO:0000313" key="3">
    <source>
        <dbReference type="Proteomes" id="UP000094801"/>
    </source>
</evidence>
<dbReference type="Proteomes" id="UP000094801">
    <property type="component" value="Unassembled WGS sequence"/>
</dbReference>
<dbReference type="AlphaFoldDB" id="A0A1E4T513"/>
<keyword evidence="3" id="KW-1185">Reference proteome</keyword>
<dbReference type="InterPro" id="IPR042470">
    <property type="entry name" value="RMI1_N_C_sf"/>
</dbReference>
<sequence length="224" mass="25659">MTSTLHLQADFRFQDLTDRNNLSFKPQEQFLRSALSAFKPPQIVVSGNSDNHVEVLDKDIMFQIIGLTDLTRSGVSYIESLTELIDANEGFYDRQKKSGNGKQNNKLIRSANVGDDDEGHEASYDAVVEVGKRLYRFTLQDSLGNLCYAYEIEPLHFLRLNSDLYPIKLGSKLMIKKGTTILFKSCFQLTAKSCQFFGGEIKKLNYNLYQRELEKWKKELNYTG</sequence>
<feature type="domain" description="RecQ mediated genome instability protein 1 OB-fold" evidence="1">
    <location>
        <begin position="51"/>
        <end position="205"/>
    </location>
</feature>
<dbReference type="InterPro" id="IPR013894">
    <property type="entry name" value="RMI1_OB"/>
</dbReference>
<name>A0A1E4T513_9ASCO</name>
<protein>
    <recommendedName>
        <fullName evidence="1">RecQ mediated genome instability protein 1 OB-fold domain-containing protein</fullName>
    </recommendedName>
</protein>
<dbReference type="EMBL" id="KV453849">
    <property type="protein sequence ID" value="ODV86811.1"/>
    <property type="molecule type" value="Genomic_DNA"/>
</dbReference>
<dbReference type="OrthoDB" id="341511at2759"/>